<evidence type="ECO:0000256" key="8">
    <source>
        <dbReference type="ARBA" id="ARBA00022759"/>
    </source>
</evidence>
<feature type="transmembrane region" description="Helical" evidence="12">
    <location>
        <begin position="83"/>
        <end position="107"/>
    </location>
</feature>
<dbReference type="FunCoup" id="Q6CH35">
    <property type="interactions" value="1243"/>
</dbReference>
<keyword evidence="6" id="KW-0540">Nuclease</keyword>
<dbReference type="PANTHER" id="PTHR12553:SF49">
    <property type="entry name" value="ZINC PHOSPHODIESTERASE ELAC PROTEIN 2"/>
    <property type="match status" value="1"/>
</dbReference>
<dbReference type="CDD" id="cd07718">
    <property type="entry name" value="RNaseZ_ELAC1_ELAC2-C-term-like_MBL-fold"/>
    <property type="match status" value="1"/>
</dbReference>
<dbReference type="SUPFAM" id="SSF56281">
    <property type="entry name" value="Metallo-hydrolase/oxidoreductase"/>
    <property type="match status" value="2"/>
</dbReference>
<evidence type="ECO:0000256" key="11">
    <source>
        <dbReference type="SAM" id="MobiDB-lite"/>
    </source>
</evidence>
<evidence type="ECO:0000256" key="12">
    <source>
        <dbReference type="SAM" id="Phobius"/>
    </source>
</evidence>
<evidence type="ECO:0000256" key="9">
    <source>
        <dbReference type="ARBA" id="ARBA00022801"/>
    </source>
</evidence>
<dbReference type="EMBL" id="CR382127">
    <property type="protein sequence ID" value="CAG83956.1"/>
    <property type="molecule type" value="Genomic_DNA"/>
</dbReference>
<gene>
    <name evidence="15" type="ORF">YALI0_A13057g</name>
</gene>
<comment type="catalytic activity">
    <reaction evidence="1">
        <text>Endonucleolytic cleavage of RNA, removing extra 3' nucleotides from tRNA precursor, generating 3' termini of tRNAs. A 3'-hydroxy group is left at the tRNA terminus and a 5'-phosphoryl group is left at the trailer molecule.</text>
        <dbReference type="EC" id="3.1.26.11"/>
    </reaction>
</comment>
<dbReference type="PANTHER" id="PTHR12553">
    <property type="entry name" value="ZINC PHOSPHODIESTERASE ELAC PROTEIN 2"/>
    <property type="match status" value="1"/>
</dbReference>
<dbReference type="GO" id="GO:1990180">
    <property type="term" value="P:mitochondrial tRNA 3'-end processing"/>
    <property type="evidence" value="ECO:0000318"/>
    <property type="project" value="GO_Central"/>
</dbReference>
<dbReference type="VEuPathDB" id="FungiDB:YALI0_A13057g"/>
<dbReference type="OMA" id="MSHCKHT"/>
<keyword evidence="10" id="KW-0862">Zinc</keyword>
<accession>Q6CH35</accession>
<dbReference type="AlphaFoldDB" id="Q6CH35"/>
<evidence type="ECO:0000256" key="6">
    <source>
        <dbReference type="ARBA" id="ARBA00022722"/>
    </source>
</evidence>
<sequence length="815" mass="91810">MKAQRQAEQKQKKKAEKKAKGVLPDLSSTQSLYNFMSYSSDTAGPGVTLQTMKGEKFLFGHVTEGTQRAILEQKPRVNKMSGIYLTGPVTWSTLSGLAGFLLTLVGMGKTDLDLRSCGHNVNWFCATWRHFVFHKTMAIRTDRMTKGHVTDEINIGGVLITPTESRLQQEEQHQNGEKLAPRNLQPLRRDTPWTNVNRVLKTMFSSRGGDYGYNRKELQKQSDTALPAVDLDERSTCYIAQLHQKKGKFNVEAANALKVPRYDFKQLIAGNNVTLEDGSVIKPEQCIGEPSNYGRILFLDIPDARYVDGVINCPEWTRKYNTRDAQPVYGAGQKRDSGEMNEEVKTPDVSNVLEPFVSTVYHFFGPEMESYFASDPEKYFEWMESLGSNVMHIISAPWLDPHALTFRGSASLCYKLRNIVGDQFPLHGKDYRTLSDPKADFLADETIQNRFNMRLLTQGDAVSIENTTNTSRVVNSGLREYEGLGYTPEETSVDRPLRNDDGTLKCKAELLTLGTGSACPSKYRNVAGLIMRVPRADGSFTGVVMDCGEGTYGTLTRMYSPEACLQIMREIKMIYISHLHADHHLGTPTFIEQWLKANPDETLSVVGPQSYKRFLEECANFTPEMQARIRYYGCWAFLEKHRKMSALPEVPGLTSIKTCWAHHCEQSFCVEFGFQLDDSETFNVAYSGDTRPIEAFSEMARDCDLVIHEATLNNDLPEEAILKKHCTFSEALGVCKDMEAKHVVLTHFSQRYPKLPELSALTLETKDLQKVPVAIAFDMMRIRLGEIAEQADHFDAIAKALEDGERGEADDVPAW</sequence>
<dbReference type="KEGG" id="yli:2906246"/>
<keyword evidence="7" id="KW-0479">Metal-binding</keyword>
<keyword evidence="8" id="KW-0255">Endonuclease</keyword>
<dbReference type="OrthoDB" id="527344at2759"/>
<proteinExistence type="inferred from homology"/>
<keyword evidence="12" id="KW-1133">Transmembrane helix</keyword>
<reference evidence="15 16" key="1">
    <citation type="journal article" date="2004" name="Nature">
        <title>Genome evolution in yeasts.</title>
        <authorList>
            <consortium name="Genolevures"/>
            <person name="Dujon B."/>
            <person name="Sherman D."/>
            <person name="Fischer G."/>
            <person name="Durrens P."/>
            <person name="Casaregola S."/>
            <person name="Lafontaine I."/>
            <person name="de Montigny J."/>
            <person name="Marck C."/>
            <person name="Neuveglise C."/>
            <person name="Talla E."/>
            <person name="Goffard N."/>
            <person name="Frangeul L."/>
            <person name="Aigle M."/>
            <person name="Anthouard V."/>
            <person name="Babour A."/>
            <person name="Barbe V."/>
            <person name="Barnay S."/>
            <person name="Blanchin S."/>
            <person name="Beckerich J.M."/>
            <person name="Beyne E."/>
            <person name="Bleykasten C."/>
            <person name="Boisrame A."/>
            <person name="Boyer J."/>
            <person name="Cattolico L."/>
            <person name="Confanioleri F."/>
            <person name="de Daruvar A."/>
            <person name="Despons L."/>
            <person name="Fabre E."/>
            <person name="Fairhead C."/>
            <person name="Ferry-Dumazet H."/>
            <person name="Groppi A."/>
            <person name="Hantraye F."/>
            <person name="Hennequin C."/>
            <person name="Jauniaux N."/>
            <person name="Joyet P."/>
            <person name="Kachouri R."/>
            <person name="Kerrest A."/>
            <person name="Koszul R."/>
            <person name="Lemaire M."/>
            <person name="Lesur I."/>
            <person name="Ma L."/>
            <person name="Muller H."/>
            <person name="Nicaud J.M."/>
            <person name="Nikolski M."/>
            <person name="Oztas S."/>
            <person name="Ozier-Kalogeropoulos O."/>
            <person name="Pellenz S."/>
            <person name="Potier S."/>
            <person name="Richard G.F."/>
            <person name="Straub M.L."/>
            <person name="Suleau A."/>
            <person name="Swennene D."/>
            <person name="Tekaia F."/>
            <person name="Wesolowski-Louvel M."/>
            <person name="Westhof E."/>
            <person name="Wirth B."/>
            <person name="Zeniou-Meyer M."/>
            <person name="Zivanovic I."/>
            <person name="Bolotin-Fukuhara M."/>
            <person name="Thierry A."/>
            <person name="Bouchier C."/>
            <person name="Caudron B."/>
            <person name="Scarpelli C."/>
            <person name="Gaillardin C."/>
            <person name="Weissenbach J."/>
            <person name="Wincker P."/>
            <person name="Souciet J.L."/>
        </authorList>
    </citation>
    <scope>NUCLEOTIDE SEQUENCE [LARGE SCALE GENOMIC DNA]</scope>
    <source>
        <strain evidence="16">CLIB 122 / E 150</strain>
    </source>
</reference>
<comment type="cofactor">
    <cofactor evidence="2">
        <name>Zn(2+)</name>
        <dbReference type="ChEBI" id="CHEBI:29105"/>
    </cofactor>
</comment>
<evidence type="ECO:0000256" key="3">
    <source>
        <dbReference type="ARBA" id="ARBA00007823"/>
    </source>
</evidence>
<evidence type="ECO:0000256" key="5">
    <source>
        <dbReference type="ARBA" id="ARBA00022694"/>
    </source>
</evidence>
<feature type="compositionally biased region" description="Basic and acidic residues" evidence="11">
    <location>
        <begin position="1"/>
        <end position="10"/>
    </location>
</feature>
<protein>
    <recommendedName>
        <fullName evidence="4">ribonuclease Z</fullName>
        <ecNumber evidence="4">3.1.26.11</ecNumber>
    </recommendedName>
</protein>
<evidence type="ECO:0000313" key="16">
    <source>
        <dbReference type="Proteomes" id="UP000001300"/>
    </source>
</evidence>
<comment type="similarity">
    <text evidence="3">Belongs to the RNase Z family.</text>
</comment>
<evidence type="ECO:0000256" key="10">
    <source>
        <dbReference type="ARBA" id="ARBA00022833"/>
    </source>
</evidence>
<dbReference type="GO" id="GO:0046872">
    <property type="term" value="F:metal ion binding"/>
    <property type="evidence" value="ECO:0007669"/>
    <property type="project" value="UniProtKB-KW"/>
</dbReference>
<dbReference type="InterPro" id="IPR036866">
    <property type="entry name" value="RibonucZ/Hydroxyglut_hydro"/>
</dbReference>
<organism evidence="15 16">
    <name type="scientific">Yarrowia lipolytica (strain CLIB 122 / E 150)</name>
    <name type="common">Yeast</name>
    <name type="synonym">Candida lipolytica</name>
    <dbReference type="NCBI Taxonomy" id="284591"/>
    <lineage>
        <taxon>Eukaryota</taxon>
        <taxon>Fungi</taxon>
        <taxon>Dikarya</taxon>
        <taxon>Ascomycota</taxon>
        <taxon>Saccharomycotina</taxon>
        <taxon>Dipodascomycetes</taxon>
        <taxon>Dipodascales</taxon>
        <taxon>Dipodascales incertae sedis</taxon>
        <taxon>Yarrowia</taxon>
    </lineage>
</organism>
<dbReference type="GO" id="GO:0005739">
    <property type="term" value="C:mitochondrion"/>
    <property type="evidence" value="ECO:0000318"/>
    <property type="project" value="GO_Central"/>
</dbReference>
<dbReference type="Proteomes" id="UP000001300">
    <property type="component" value="Chromosome A"/>
</dbReference>
<keyword evidence="12" id="KW-0472">Membrane</keyword>
<keyword evidence="9" id="KW-0378">Hydrolase</keyword>
<evidence type="ECO:0000256" key="2">
    <source>
        <dbReference type="ARBA" id="ARBA00001947"/>
    </source>
</evidence>
<evidence type="ECO:0000259" key="14">
    <source>
        <dbReference type="Pfam" id="PF13691"/>
    </source>
</evidence>
<dbReference type="Pfam" id="PF13691">
    <property type="entry name" value="Lactamase_B_4"/>
    <property type="match status" value="1"/>
</dbReference>
<evidence type="ECO:0000256" key="7">
    <source>
        <dbReference type="ARBA" id="ARBA00022723"/>
    </source>
</evidence>
<name>Q6CH35_YARLI</name>
<feature type="region of interest" description="Disordered" evidence="11">
    <location>
        <begin position="1"/>
        <end position="22"/>
    </location>
</feature>
<evidence type="ECO:0000256" key="1">
    <source>
        <dbReference type="ARBA" id="ARBA00000402"/>
    </source>
</evidence>
<dbReference type="Gene3D" id="3.60.15.10">
    <property type="entry name" value="Ribonuclease Z/Hydroxyacylglutathione hydrolase-like"/>
    <property type="match status" value="2"/>
</dbReference>
<evidence type="ECO:0000313" key="15">
    <source>
        <dbReference type="EMBL" id="CAG83956.1"/>
    </source>
</evidence>
<dbReference type="GO" id="GO:0042781">
    <property type="term" value="F:3'-tRNA processing endoribonuclease activity"/>
    <property type="evidence" value="ECO:0000318"/>
    <property type="project" value="GO_Central"/>
</dbReference>
<dbReference type="EC" id="3.1.26.11" evidence="4"/>
<dbReference type="InterPro" id="IPR027794">
    <property type="entry name" value="tRNase_Z_dom"/>
</dbReference>
<evidence type="ECO:0000256" key="4">
    <source>
        <dbReference type="ARBA" id="ARBA00012477"/>
    </source>
</evidence>
<evidence type="ECO:0000259" key="13">
    <source>
        <dbReference type="Pfam" id="PF12706"/>
    </source>
</evidence>
<dbReference type="InterPro" id="IPR047151">
    <property type="entry name" value="RNZ2-like"/>
</dbReference>
<dbReference type="Pfam" id="PF12706">
    <property type="entry name" value="Lactamase_B_2"/>
    <property type="match status" value="1"/>
</dbReference>
<feature type="domain" description="tRNase Z endonuclease" evidence="14">
    <location>
        <begin position="35"/>
        <end position="96"/>
    </location>
</feature>
<dbReference type="STRING" id="284591.Q6CH35"/>
<keyword evidence="5" id="KW-0819">tRNA processing</keyword>
<keyword evidence="12" id="KW-0812">Transmembrane</keyword>
<feature type="domain" description="Metallo-beta-lactamase" evidence="13">
    <location>
        <begin position="543"/>
        <end position="748"/>
    </location>
</feature>
<keyword evidence="16" id="KW-1185">Reference proteome</keyword>
<dbReference type="InParanoid" id="Q6CH35"/>
<dbReference type="InterPro" id="IPR001279">
    <property type="entry name" value="Metallo-B-lactamas"/>
</dbReference>
<dbReference type="HOGENOM" id="CLU_006220_0_0_1"/>
<dbReference type="FunFam" id="3.60.15.10:FF:000065">
    <property type="entry name" value="Ribonuclease Z"/>
    <property type="match status" value="1"/>
</dbReference>